<feature type="transmembrane region" description="Helical" evidence="9">
    <location>
        <begin position="126"/>
        <end position="144"/>
    </location>
</feature>
<dbReference type="InterPro" id="IPR001734">
    <property type="entry name" value="Na/solute_symporter"/>
</dbReference>
<feature type="transmembrane region" description="Helical" evidence="9">
    <location>
        <begin position="47"/>
        <end position="67"/>
    </location>
</feature>
<feature type="transmembrane region" description="Helical" evidence="9">
    <location>
        <begin position="439"/>
        <end position="457"/>
    </location>
</feature>
<keyword evidence="6 9" id="KW-0472">Membrane</keyword>
<comment type="similarity">
    <text evidence="2 7">Belongs to the sodium:solute symporter (SSF) (TC 2.A.21) family.</text>
</comment>
<feature type="transmembrane region" description="Helical" evidence="9">
    <location>
        <begin position="194"/>
        <end position="213"/>
    </location>
</feature>
<organism evidence="10 11">
    <name type="scientific">Paractinoplanes durhamensis</name>
    <dbReference type="NCBI Taxonomy" id="113563"/>
    <lineage>
        <taxon>Bacteria</taxon>
        <taxon>Bacillati</taxon>
        <taxon>Actinomycetota</taxon>
        <taxon>Actinomycetes</taxon>
        <taxon>Micromonosporales</taxon>
        <taxon>Micromonosporaceae</taxon>
        <taxon>Paractinoplanes</taxon>
    </lineage>
</organism>
<evidence type="ECO:0000256" key="6">
    <source>
        <dbReference type="ARBA" id="ARBA00023136"/>
    </source>
</evidence>
<feature type="transmembrane region" description="Helical" evidence="9">
    <location>
        <begin position="73"/>
        <end position="99"/>
    </location>
</feature>
<keyword evidence="4 9" id="KW-0812">Transmembrane</keyword>
<proteinExistence type="inferred from homology"/>
<evidence type="ECO:0000256" key="3">
    <source>
        <dbReference type="ARBA" id="ARBA00022448"/>
    </source>
</evidence>
<dbReference type="Proteomes" id="UP000637628">
    <property type="component" value="Unassembled WGS sequence"/>
</dbReference>
<evidence type="ECO:0000256" key="9">
    <source>
        <dbReference type="SAM" id="Phobius"/>
    </source>
</evidence>
<dbReference type="Pfam" id="PF00474">
    <property type="entry name" value="SSF"/>
    <property type="match status" value="1"/>
</dbReference>
<dbReference type="InterPro" id="IPR050277">
    <property type="entry name" value="Sodium:Solute_Symporter"/>
</dbReference>
<dbReference type="NCBIfam" id="NF046076">
    <property type="entry name" value="monocarbox_MctP"/>
    <property type="match status" value="1"/>
</dbReference>
<feature type="transmembrane region" description="Helical" evidence="9">
    <location>
        <begin position="410"/>
        <end position="432"/>
    </location>
</feature>
<evidence type="ECO:0000256" key="4">
    <source>
        <dbReference type="ARBA" id="ARBA00022692"/>
    </source>
</evidence>
<evidence type="ECO:0000313" key="11">
    <source>
        <dbReference type="Proteomes" id="UP000637628"/>
    </source>
</evidence>
<dbReference type="EMBL" id="BOML01000048">
    <property type="protein sequence ID" value="GIE04595.1"/>
    <property type="molecule type" value="Genomic_DNA"/>
</dbReference>
<feature type="region of interest" description="Disordered" evidence="8">
    <location>
        <begin position="519"/>
        <end position="547"/>
    </location>
</feature>
<comment type="subcellular location">
    <subcellularLocation>
        <location evidence="1">Membrane</location>
        <topology evidence="1">Multi-pass membrane protein</topology>
    </subcellularLocation>
</comment>
<keyword evidence="3" id="KW-0813">Transport</keyword>
<dbReference type="CDD" id="cd10322">
    <property type="entry name" value="SLC5sbd"/>
    <property type="match status" value="1"/>
</dbReference>
<keyword evidence="11" id="KW-1185">Reference proteome</keyword>
<feature type="transmembrane region" description="Helical" evidence="9">
    <location>
        <begin position="284"/>
        <end position="304"/>
    </location>
</feature>
<evidence type="ECO:0000313" key="10">
    <source>
        <dbReference type="EMBL" id="GIE04595.1"/>
    </source>
</evidence>
<feature type="transmembrane region" description="Helical" evidence="9">
    <location>
        <begin position="6"/>
        <end position="26"/>
    </location>
</feature>
<dbReference type="PROSITE" id="PS50283">
    <property type="entry name" value="NA_SOLUT_SYMP_3"/>
    <property type="match status" value="1"/>
</dbReference>
<gene>
    <name evidence="10" type="ORF">Adu01nite_59450</name>
</gene>
<dbReference type="PANTHER" id="PTHR48086">
    <property type="entry name" value="SODIUM/PROLINE SYMPORTER-RELATED"/>
    <property type="match status" value="1"/>
</dbReference>
<dbReference type="InterPro" id="IPR038377">
    <property type="entry name" value="Na/Glc_symporter_sf"/>
</dbReference>
<dbReference type="RefSeq" id="WP_203731461.1">
    <property type="nucleotide sequence ID" value="NZ_BAAATX010000011.1"/>
</dbReference>
<feature type="transmembrane region" description="Helical" evidence="9">
    <location>
        <begin position="385"/>
        <end position="404"/>
    </location>
</feature>
<feature type="compositionally biased region" description="Polar residues" evidence="8">
    <location>
        <begin position="537"/>
        <end position="547"/>
    </location>
</feature>
<evidence type="ECO:0000256" key="7">
    <source>
        <dbReference type="RuleBase" id="RU362091"/>
    </source>
</evidence>
<name>A0ABQ3Z439_9ACTN</name>
<comment type="caution">
    <text evidence="10">The sequence shown here is derived from an EMBL/GenBank/DDBJ whole genome shotgun (WGS) entry which is preliminary data.</text>
</comment>
<evidence type="ECO:0000256" key="5">
    <source>
        <dbReference type="ARBA" id="ARBA00022989"/>
    </source>
</evidence>
<evidence type="ECO:0000256" key="2">
    <source>
        <dbReference type="ARBA" id="ARBA00006434"/>
    </source>
</evidence>
<feature type="transmembrane region" description="Helical" evidence="9">
    <location>
        <begin position="164"/>
        <end position="182"/>
    </location>
</feature>
<feature type="transmembrane region" description="Helical" evidence="9">
    <location>
        <begin position="336"/>
        <end position="364"/>
    </location>
</feature>
<evidence type="ECO:0000256" key="1">
    <source>
        <dbReference type="ARBA" id="ARBA00004141"/>
    </source>
</evidence>
<accession>A0ABQ3Z439</accession>
<reference evidence="10 11" key="1">
    <citation type="submission" date="2021-01" db="EMBL/GenBank/DDBJ databases">
        <title>Whole genome shotgun sequence of Actinoplanes durhamensis NBRC 14914.</title>
        <authorList>
            <person name="Komaki H."/>
            <person name="Tamura T."/>
        </authorList>
    </citation>
    <scope>NUCLEOTIDE SEQUENCE [LARGE SCALE GENOMIC DNA]</scope>
    <source>
        <strain evidence="10 11">NBRC 14914</strain>
    </source>
</reference>
<evidence type="ECO:0000256" key="8">
    <source>
        <dbReference type="SAM" id="MobiDB-lite"/>
    </source>
</evidence>
<sequence>MSDHITEIIVFSFLFLLVSAIGFVAARWRAPKDMAHLDEWGLGGRSFGGWITWFLVGGDLYTAYTFVAVPALIFGAGAAGFFAVPYTVIIYPLFFLILIRLWSVSHRHGFVTPADFVRTRFDSPTLALLVAITGIVATMPYIALQLVGIEAVLKTMGVTGDSMLARHAPIIIAFAILAAYTYQSGLRAPALIAFVKDTLIYIVIIVAVIYLPYKLGGWGDIFAAADKKFQGTPAPNDGILLNANNQIQYITLALGSALALFLYPHSITGVLASKNRNVIKRNMSALPAYSFLLGLIALLGYMAISAGIKPLPGAKEGTLDSNTVVPLLFDQKFPSWFAGVAFAAIGIGALVPAAIMSIAAANLFTRNIYKEYLKRDATHAQEAQVSKIASLVVKVGAVAFIVFLDPQFSIDLQLIGGVIILQTAPAVAIGLYTRWLHRGALITGWAAGMGLALWMLWQIPNAVTKRAHFGGSAFPLSEFGFDTKKTIYVGFVAVAVNLIVAVLATFFLRTMKTPEGVDGTTPDDYFADEGDPRIEKTPTTVDTVSST</sequence>
<keyword evidence="5 9" id="KW-1133">Transmembrane helix</keyword>
<dbReference type="PANTHER" id="PTHR48086:SF8">
    <property type="entry name" value="MONOCARBOXYLIC ACID PERMEASE"/>
    <property type="match status" value="1"/>
</dbReference>
<protein>
    <submittedName>
        <fullName evidence="10">Solute:Na+ symporter, SSS family protein</fullName>
    </submittedName>
</protein>
<dbReference type="Gene3D" id="1.20.1730.10">
    <property type="entry name" value="Sodium/glucose cotransporter"/>
    <property type="match status" value="1"/>
</dbReference>
<feature type="transmembrane region" description="Helical" evidence="9">
    <location>
        <begin position="246"/>
        <end position="263"/>
    </location>
</feature>
<feature type="transmembrane region" description="Helical" evidence="9">
    <location>
        <begin position="487"/>
        <end position="508"/>
    </location>
</feature>